<gene>
    <name evidence="2" type="ORF">B0H17DRAFT_930787</name>
</gene>
<sequence>MSGTSQGPGAAPYGTWNSPISSLMIAKMSVSTEDVLVDPVTSAVYYIEKRPEEGGRNVIVAHADGFDVFGGDWNARTAVQEYGGAPATVYDNIILFSNFDDGQVYKVDVVRRSAPIPMTSKDNCRFADFAIHPQNPNLVVCIMEDHTKPGPENVVNSLVCLNTLTLEEPTTLISGSDFYSSTSFSTDGTLLTWTEWAHPDMPWDGSAWTREQVFVAAVDINEARLQLAPNRLPRLRVAGKPSAISAVQPTWFNAHTLMFSCDISGYHNPWVSTVNMDAKTVCTVETQAVFADPLMLDFADPSWWLGGSNFAVLDDANALFAASKDGRTVLYVVCTDGNLWEIPSPFAHIVRMRRVAHRTVVFIGSKVDKGPALVLCSLTDPANPFTPIFTPLDKDDGSFDSPLSDSLISHPVPMSVLVPADKSSELSPLHLVYYPPKNPLYKGLPLERPPAIVNVHGGPTSLERQNLNLEKQFFTSRGWLWIDVNYSGSSNYGRGYIDRLRGNWGVSDVHDCVQAVLHLSSSDHSLIDRKRVVIRGGSAGGYTTLVALSQSDTNLQVFAAGASSYGISDLRKLTELTHKFQSWYAQTLVGGAYQDIPEVYRARSPVFHAHNIKVPLLILQGEEDPIVPLVQAQDMIRVIKEGGGTAECVVFGGEGHGWRKAETIRKALDLELNFYERALHLL</sequence>
<protein>
    <submittedName>
        <fullName evidence="2">Alpha/beta-hydrolase</fullName>
    </submittedName>
</protein>
<organism evidence="2 3">
    <name type="scientific">Mycena rosella</name>
    <name type="common">Pink bonnet</name>
    <name type="synonym">Agaricus rosellus</name>
    <dbReference type="NCBI Taxonomy" id="1033263"/>
    <lineage>
        <taxon>Eukaryota</taxon>
        <taxon>Fungi</taxon>
        <taxon>Dikarya</taxon>
        <taxon>Basidiomycota</taxon>
        <taxon>Agaricomycotina</taxon>
        <taxon>Agaricomycetes</taxon>
        <taxon>Agaricomycetidae</taxon>
        <taxon>Agaricales</taxon>
        <taxon>Marasmiineae</taxon>
        <taxon>Mycenaceae</taxon>
        <taxon>Mycena</taxon>
    </lineage>
</organism>
<dbReference type="GO" id="GO:0008236">
    <property type="term" value="F:serine-type peptidase activity"/>
    <property type="evidence" value="ECO:0007669"/>
    <property type="project" value="InterPro"/>
</dbReference>
<dbReference type="GO" id="GO:0006508">
    <property type="term" value="P:proteolysis"/>
    <property type="evidence" value="ECO:0007669"/>
    <property type="project" value="InterPro"/>
</dbReference>
<accession>A0AAD7GHJ9</accession>
<dbReference type="Proteomes" id="UP001221757">
    <property type="component" value="Unassembled WGS sequence"/>
</dbReference>
<dbReference type="EMBL" id="JARKIE010000038">
    <property type="protein sequence ID" value="KAJ7695401.1"/>
    <property type="molecule type" value="Genomic_DNA"/>
</dbReference>
<evidence type="ECO:0000313" key="2">
    <source>
        <dbReference type="EMBL" id="KAJ7695401.1"/>
    </source>
</evidence>
<keyword evidence="3" id="KW-1185">Reference proteome</keyword>
<evidence type="ECO:0000259" key="1">
    <source>
        <dbReference type="Pfam" id="PF00326"/>
    </source>
</evidence>
<reference evidence="2" key="1">
    <citation type="submission" date="2023-03" db="EMBL/GenBank/DDBJ databases">
        <title>Massive genome expansion in bonnet fungi (Mycena s.s.) driven by repeated elements and novel gene families across ecological guilds.</title>
        <authorList>
            <consortium name="Lawrence Berkeley National Laboratory"/>
            <person name="Harder C.B."/>
            <person name="Miyauchi S."/>
            <person name="Viragh M."/>
            <person name="Kuo A."/>
            <person name="Thoen E."/>
            <person name="Andreopoulos B."/>
            <person name="Lu D."/>
            <person name="Skrede I."/>
            <person name="Drula E."/>
            <person name="Henrissat B."/>
            <person name="Morin E."/>
            <person name="Kohler A."/>
            <person name="Barry K."/>
            <person name="LaButti K."/>
            <person name="Morin E."/>
            <person name="Salamov A."/>
            <person name="Lipzen A."/>
            <person name="Mereny Z."/>
            <person name="Hegedus B."/>
            <person name="Baldrian P."/>
            <person name="Stursova M."/>
            <person name="Weitz H."/>
            <person name="Taylor A."/>
            <person name="Grigoriev I.V."/>
            <person name="Nagy L.G."/>
            <person name="Martin F."/>
            <person name="Kauserud H."/>
        </authorList>
    </citation>
    <scope>NUCLEOTIDE SEQUENCE</scope>
    <source>
        <strain evidence="2">CBHHK067</strain>
    </source>
</reference>
<dbReference type="InterPro" id="IPR001375">
    <property type="entry name" value="Peptidase_S9_cat"/>
</dbReference>
<dbReference type="SUPFAM" id="SSF69322">
    <property type="entry name" value="Tricorn protease domain 2"/>
    <property type="match status" value="1"/>
</dbReference>
<evidence type="ECO:0000313" key="3">
    <source>
        <dbReference type="Proteomes" id="UP001221757"/>
    </source>
</evidence>
<dbReference type="SUPFAM" id="SSF53474">
    <property type="entry name" value="alpha/beta-Hydrolases"/>
    <property type="match status" value="1"/>
</dbReference>
<dbReference type="Pfam" id="PF00326">
    <property type="entry name" value="Peptidase_S9"/>
    <property type="match status" value="1"/>
</dbReference>
<comment type="caution">
    <text evidence="2">The sequence shown here is derived from an EMBL/GenBank/DDBJ whole genome shotgun (WGS) entry which is preliminary data.</text>
</comment>
<dbReference type="PANTHER" id="PTHR43056">
    <property type="entry name" value="PEPTIDASE S9 PROLYL OLIGOPEPTIDASE"/>
    <property type="match status" value="1"/>
</dbReference>
<proteinExistence type="predicted"/>
<dbReference type="InterPro" id="IPR050585">
    <property type="entry name" value="Xaa-Pro_dipeptidyl-ppase/CocE"/>
</dbReference>
<dbReference type="PANTHER" id="PTHR43056:SF5">
    <property type="entry name" value="PEPTIDASE S9 PROLYL OLIGOPEPTIDASE CATALYTIC DOMAIN-CONTAINING PROTEIN"/>
    <property type="match status" value="1"/>
</dbReference>
<name>A0AAD7GHJ9_MYCRO</name>
<dbReference type="InterPro" id="IPR029058">
    <property type="entry name" value="AB_hydrolase_fold"/>
</dbReference>
<dbReference type="AlphaFoldDB" id="A0AAD7GHJ9"/>
<dbReference type="Gene3D" id="3.40.50.1820">
    <property type="entry name" value="alpha/beta hydrolase"/>
    <property type="match status" value="1"/>
</dbReference>
<feature type="domain" description="Peptidase S9 prolyl oligopeptidase catalytic" evidence="1">
    <location>
        <begin position="468"/>
        <end position="679"/>
    </location>
</feature>